<feature type="transmembrane region" description="Helical" evidence="1">
    <location>
        <begin position="124"/>
        <end position="151"/>
    </location>
</feature>
<accession>K1RVQ5</accession>
<evidence type="ECO:0000256" key="1">
    <source>
        <dbReference type="SAM" id="Phobius"/>
    </source>
</evidence>
<keyword evidence="1" id="KW-1133">Transmembrane helix</keyword>
<comment type="caution">
    <text evidence="2">The sequence shown here is derived from an EMBL/GenBank/DDBJ whole genome shotgun (WGS) entry which is preliminary data.</text>
</comment>
<proteinExistence type="predicted"/>
<evidence type="ECO:0000313" key="2">
    <source>
        <dbReference type="EMBL" id="EKC45620.1"/>
    </source>
</evidence>
<feature type="transmembrane region" description="Helical" evidence="1">
    <location>
        <begin position="74"/>
        <end position="92"/>
    </location>
</feature>
<feature type="transmembrane region" description="Helical" evidence="1">
    <location>
        <begin position="49"/>
        <end position="67"/>
    </location>
</feature>
<feature type="transmembrane region" description="Helical" evidence="1">
    <location>
        <begin position="242"/>
        <end position="261"/>
    </location>
</feature>
<sequence>MTKNILSADILLNNVFYNGYSWEISLGRFGLYVVGLLKCFLTIPHIDILISYFIISISLVILFDLFSFRKKEDIILYILIICLNPITSATLLFDYCSIGYTLAFLCSILSIYVYFKEENKIKKYLFSLILIVVALSMYQAYLSVIVTTFIIYNIKLLLEKKENFKLSLKYILTLLMGALLYFIIMKISLLVFHVNMSNYSGADKIGLQTLLSIPKKIGLSYKLFYEYYFTDKIVKNIYIKNNILNIFLLILLIIEVVFHIFKNNLSPKKKVLTLLLVLALPIFLNSIIFTINDTKLQLLMSASYLLIPLLLITTMPENKMKYLSIIVIILLLRNNLIQTQATYLSLENTFNKYNTVITSAIKENINHQNYKFALIGSTENETEINKLNYGFISDDAIFWEEYNLKKLGFERFCYEYYGLNLTFVSEEDYDKIKQRENKNQEIIYTYDDIIVIDLSYLH</sequence>
<dbReference type="Pfam" id="PF14264">
    <property type="entry name" value="Glucos_trans_II"/>
    <property type="match status" value="1"/>
</dbReference>
<organism evidence="2">
    <name type="scientific">human gut metagenome</name>
    <dbReference type="NCBI Taxonomy" id="408170"/>
    <lineage>
        <taxon>unclassified sequences</taxon>
        <taxon>metagenomes</taxon>
        <taxon>organismal metagenomes</taxon>
    </lineage>
</organism>
<feature type="transmembrane region" description="Helical" evidence="1">
    <location>
        <begin position="171"/>
        <end position="192"/>
    </location>
</feature>
<reference evidence="2" key="1">
    <citation type="journal article" date="2013" name="Environ. Microbiol.">
        <title>Microbiota from the distal guts of lean and obese adolescents exhibit partial functional redundancy besides clear differences in community structure.</title>
        <authorList>
            <person name="Ferrer M."/>
            <person name="Ruiz A."/>
            <person name="Lanza F."/>
            <person name="Haange S.B."/>
            <person name="Oberbach A."/>
            <person name="Till H."/>
            <person name="Bargiela R."/>
            <person name="Campoy C."/>
            <person name="Segura M.T."/>
            <person name="Richter M."/>
            <person name="von Bergen M."/>
            <person name="Seifert J."/>
            <person name="Suarez A."/>
        </authorList>
    </citation>
    <scope>NUCLEOTIDE SEQUENCE</scope>
</reference>
<gene>
    <name evidence="2" type="ORF">OBE_16762</name>
</gene>
<feature type="transmembrane region" description="Helical" evidence="1">
    <location>
        <begin position="298"/>
        <end position="316"/>
    </location>
</feature>
<feature type="transmembrane region" description="Helical" evidence="1">
    <location>
        <begin position="98"/>
        <end position="115"/>
    </location>
</feature>
<keyword evidence="1" id="KW-0472">Membrane</keyword>
<dbReference type="AlphaFoldDB" id="K1RVQ5"/>
<feature type="transmembrane region" description="Helical" evidence="1">
    <location>
        <begin position="273"/>
        <end position="291"/>
    </location>
</feature>
<name>K1RVQ5_9ZZZZ</name>
<dbReference type="EMBL" id="AJWZ01011335">
    <property type="protein sequence ID" value="EKC45620.1"/>
    <property type="molecule type" value="Genomic_DNA"/>
</dbReference>
<dbReference type="InterPro" id="IPR025686">
    <property type="entry name" value="Glucos_trans_II"/>
</dbReference>
<protein>
    <submittedName>
        <fullName evidence="2">Membrane protein</fullName>
    </submittedName>
</protein>
<keyword evidence="1" id="KW-0812">Transmembrane</keyword>